<dbReference type="AlphaFoldDB" id="A0A8S9SIB1"/>
<comment type="caution">
    <text evidence="5">The sequence shown here is derived from an EMBL/GenBank/DDBJ whole genome shotgun (WGS) entry which is preliminary data.</text>
</comment>
<reference evidence="5" key="1">
    <citation type="submission" date="2019-12" db="EMBL/GenBank/DDBJ databases">
        <title>Genome sequencing and annotation of Brassica cretica.</title>
        <authorList>
            <person name="Studholme D.J."/>
            <person name="Sarris P."/>
        </authorList>
    </citation>
    <scope>NUCLEOTIDE SEQUENCE</scope>
    <source>
        <strain evidence="5">PFS-109/04</strain>
        <tissue evidence="5">Leaf</tissue>
    </source>
</reference>
<gene>
    <name evidence="5" type="ORF">F2Q69_00034666</name>
</gene>
<evidence type="ECO:0000256" key="1">
    <source>
        <dbReference type="ARBA" id="ARBA00005771"/>
    </source>
</evidence>
<dbReference type="Pfam" id="PF00685">
    <property type="entry name" value="Sulfotransfer_1"/>
    <property type="match status" value="1"/>
</dbReference>
<evidence type="ECO:0000256" key="3">
    <source>
        <dbReference type="RuleBase" id="RU361155"/>
    </source>
</evidence>
<evidence type="ECO:0000313" key="5">
    <source>
        <dbReference type="EMBL" id="KAF3601301.1"/>
    </source>
</evidence>
<evidence type="ECO:0000256" key="2">
    <source>
        <dbReference type="ARBA" id="ARBA00022679"/>
    </source>
</evidence>
<dbReference type="EMBL" id="QGKX02000004">
    <property type="protein sequence ID" value="KAF3601301.1"/>
    <property type="molecule type" value="Genomic_DNA"/>
</dbReference>
<comment type="similarity">
    <text evidence="1 3">Belongs to the sulfotransferase 1 family.</text>
</comment>
<name>A0A8S9SIB1_BRACR</name>
<dbReference type="SUPFAM" id="SSF52540">
    <property type="entry name" value="P-loop containing nucleoside triphosphate hydrolases"/>
    <property type="match status" value="1"/>
</dbReference>
<dbReference type="InterPro" id="IPR000863">
    <property type="entry name" value="Sulfotransferase_dom"/>
</dbReference>
<protein>
    <recommendedName>
        <fullName evidence="3">Sulfotransferase</fullName>
        <ecNumber evidence="3">2.8.2.-</ecNumber>
    </recommendedName>
</protein>
<sequence>MLHRTKMDQASFGLMFDAYCKGVILYGPYWEHVLSYWNGSLEDKENVLFMMYEEIIEEPHLQVKRLTEFLNYTFTEEEEASGSVEAVLALWVCTRCKCTGSFIKISSLF</sequence>
<dbReference type="EC" id="2.8.2.-" evidence="3"/>
<dbReference type="GO" id="GO:0008146">
    <property type="term" value="F:sulfotransferase activity"/>
    <property type="evidence" value="ECO:0007669"/>
    <property type="project" value="InterPro"/>
</dbReference>
<dbReference type="InterPro" id="IPR027417">
    <property type="entry name" value="P-loop_NTPase"/>
</dbReference>
<dbReference type="PANTHER" id="PTHR11783">
    <property type="entry name" value="SULFOTRANSFERASE SULT"/>
    <property type="match status" value="1"/>
</dbReference>
<evidence type="ECO:0000259" key="4">
    <source>
        <dbReference type="Pfam" id="PF00685"/>
    </source>
</evidence>
<dbReference type="Gene3D" id="3.40.50.300">
    <property type="entry name" value="P-loop containing nucleotide triphosphate hydrolases"/>
    <property type="match status" value="1"/>
</dbReference>
<feature type="domain" description="Sulfotransferase" evidence="4">
    <location>
        <begin position="2"/>
        <end position="78"/>
    </location>
</feature>
<evidence type="ECO:0000313" key="6">
    <source>
        <dbReference type="Proteomes" id="UP000712600"/>
    </source>
</evidence>
<keyword evidence="2 3" id="KW-0808">Transferase</keyword>
<accession>A0A8S9SIB1</accession>
<proteinExistence type="inferred from homology"/>
<organism evidence="5 6">
    <name type="scientific">Brassica cretica</name>
    <name type="common">Mustard</name>
    <dbReference type="NCBI Taxonomy" id="69181"/>
    <lineage>
        <taxon>Eukaryota</taxon>
        <taxon>Viridiplantae</taxon>
        <taxon>Streptophyta</taxon>
        <taxon>Embryophyta</taxon>
        <taxon>Tracheophyta</taxon>
        <taxon>Spermatophyta</taxon>
        <taxon>Magnoliopsida</taxon>
        <taxon>eudicotyledons</taxon>
        <taxon>Gunneridae</taxon>
        <taxon>Pentapetalae</taxon>
        <taxon>rosids</taxon>
        <taxon>malvids</taxon>
        <taxon>Brassicales</taxon>
        <taxon>Brassicaceae</taxon>
        <taxon>Brassiceae</taxon>
        <taxon>Brassica</taxon>
    </lineage>
</organism>
<dbReference type="Proteomes" id="UP000712600">
    <property type="component" value="Unassembled WGS sequence"/>
</dbReference>